<gene>
    <name evidence="1" type="ORF">B0A52_01937</name>
</gene>
<name>A0A438NEE9_EXOME</name>
<accession>A0A438NEE9</accession>
<dbReference type="VEuPathDB" id="FungiDB:PV10_04706"/>
<dbReference type="AlphaFoldDB" id="A0A438NEE9"/>
<dbReference type="EMBL" id="NAJM01000005">
    <property type="protein sequence ID" value="RVX74105.1"/>
    <property type="molecule type" value="Genomic_DNA"/>
</dbReference>
<evidence type="ECO:0000313" key="1">
    <source>
        <dbReference type="EMBL" id="RVX74105.1"/>
    </source>
</evidence>
<organism evidence="1 2">
    <name type="scientific">Exophiala mesophila</name>
    <name type="common">Black yeast-like fungus</name>
    <dbReference type="NCBI Taxonomy" id="212818"/>
    <lineage>
        <taxon>Eukaryota</taxon>
        <taxon>Fungi</taxon>
        <taxon>Dikarya</taxon>
        <taxon>Ascomycota</taxon>
        <taxon>Pezizomycotina</taxon>
        <taxon>Eurotiomycetes</taxon>
        <taxon>Chaetothyriomycetidae</taxon>
        <taxon>Chaetothyriales</taxon>
        <taxon>Herpotrichiellaceae</taxon>
        <taxon>Exophiala</taxon>
    </lineage>
</organism>
<proteinExistence type="predicted"/>
<evidence type="ECO:0000313" key="2">
    <source>
        <dbReference type="Proteomes" id="UP000288859"/>
    </source>
</evidence>
<reference evidence="1 2" key="1">
    <citation type="submission" date="2017-03" db="EMBL/GenBank/DDBJ databases">
        <title>Genomes of endolithic fungi from Antarctica.</title>
        <authorList>
            <person name="Coleine C."/>
            <person name="Masonjones S."/>
            <person name="Stajich J.E."/>
        </authorList>
    </citation>
    <scope>NUCLEOTIDE SEQUENCE [LARGE SCALE GENOMIC DNA]</scope>
    <source>
        <strain evidence="1 2">CCFEE 6314</strain>
    </source>
</reference>
<protein>
    <submittedName>
        <fullName evidence="1">Uncharacterized protein</fullName>
    </submittedName>
</protein>
<dbReference type="Proteomes" id="UP000288859">
    <property type="component" value="Unassembled WGS sequence"/>
</dbReference>
<comment type="caution">
    <text evidence="1">The sequence shown here is derived from an EMBL/GenBank/DDBJ whole genome shotgun (WGS) entry which is preliminary data.</text>
</comment>
<sequence>MIRGMAEYWKFAELLKGSSSFQDPGQETIDLGIQRSSSELNDPVDETNVELGGTIESSQQSATLAVPPQLNVRLDDLPDLMQSQQWNLLPPAGPGVDMFSPSFALDSLGVLAGHSAADTNQSEIDFGFLDIDGWDYGSMGLSPWLGVTEDA</sequence>
<dbReference type="OrthoDB" id="2309723at2759"/>